<evidence type="ECO:0000256" key="1">
    <source>
        <dbReference type="SAM" id="Phobius"/>
    </source>
</evidence>
<keyword evidence="1" id="KW-1133">Transmembrane helix</keyword>
<feature type="transmembrane region" description="Helical" evidence="1">
    <location>
        <begin position="29"/>
        <end position="52"/>
    </location>
</feature>
<proteinExistence type="predicted"/>
<keyword evidence="1" id="KW-0812">Transmembrane</keyword>
<reference evidence="2 3" key="1">
    <citation type="journal article" date="2019" name="Int. J. Syst. Evol. Microbiol.">
        <title>The Global Catalogue of Microorganisms (GCM) 10K type strain sequencing project: providing services to taxonomists for standard genome sequencing and annotation.</title>
        <authorList>
            <consortium name="The Broad Institute Genomics Platform"/>
            <consortium name="The Broad Institute Genome Sequencing Center for Infectious Disease"/>
            <person name="Wu L."/>
            <person name="Ma J."/>
        </authorList>
    </citation>
    <scope>NUCLEOTIDE SEQUENCE [LARGE SCALE GENOMIC DNA]</scope>
    <source>
        <strain evidence="2 3">JCM 6305</strain>
    </source>
</reference>
<keyword evidence="1" id="KW-0472">Membrane</keyword>
<protein>
    <submittedName>
        <fullName evidence="2">Uncharacterized protein</fullName>
    </submittedName>
</protein>
<accession>A0ABN3KJE9</accession>
<feature type="transmembrane region" description="Helical" evidence="1">
    <location>
        <begin position="58"/>
        <end position="79"/>
    </location>
</feature>
<evidence type="ECO:0000313" key="3">
    <source>
        <dbReference type="Proteomes" id="UP001501638"/>
    </source>
</evidence>
<evidence type="ECO:0000313" key="2">
    <source>
        <dbReference type="EMBL" id="GAA2462990.1"/>
    </source>
</evidence>
<dbReference type="InterPro" id="IPR036259">
    <property type="entry name" value="MFS_trans_sf"/>
</dbReference>
<organism evidence="2 3">
    <name type="scientific">Streptomyces macrosporus</name>
    <dbReference type="NCBI Taxonomy" id="44032"/>
    <lineage>
        <taxon>Bacteria</taxon>
        <taxon>Bacillati</taxon>
        <taxon>Actinomycetota</taxon>
        <taxon>Actinomycetes</taxon>
        <taxon>Kitasatosporales</taxon>
        <taxon>Streptomycetaceae</taxon>
        <taxon>Streptomyces</taxon>
    </lineage>
</organism>
<dbReference type="EMBL" id="BAAASZ010000042">
    <property type="protein sequence ID" value="GAA2462990.1"/>
    <property type="molecule type" value="Genomic_DNA"/>
</dbReference>
<dbReference type="Proteomes" id="UP001501638">
    <property type="component" value="Unassembled WGS sequence"/>
</dbReference>
<keyword evidence="3" id="KW-1185">Reference proteome</keyword>
<comment type="caution">
    <text evidence="2">The sequence shown here is derived from an EMBL/GenBank/DDBJ whole genome shotgun (WGS) entry which is preliminary data.</text>
</comment>
<gene>
    <name evidence="2" type="ORF">GCM10010405_54190</name>
</gene>
<name>A0ABN3KJE9_9ACTN</name>
<dbReference type="SUPFAM" id="SSF103473">
    <property type="entry name" value="MFS general substrate transporter"/>
    <property type="match status" value="1"/>
</dbReference>
<sequence>MVRGNLTLLQATAVTDRCGTTHYGRLSGLLAAPITTATTLAPFAGAALAAPLGGYPHLFALLAAVSGLAALGTLGTQAAHRPEWQ</sequence>